<comment type="similarity">
    <text evidence="1 5">Belongs to the transferase hexapeptide repeat family.</text>
</comment>
<comment type="catalytic activity">
    <reaction evidence="5">
        <text>L-serine + acetyl-CoA = O-acetyl-L-serine + CoA</text>
        <dbReference type="Rhea" id="RHEA:24560"/>
        <dbReference type="ChEBI" id="CHEBI:33384"/>
        <dbReference type="ChEBI" id="CHEBI:57287"/>
        <dbReference type="ChEBI" id="CHEBI:57288"/>
        <dbReference type="ChEBI" id="CHEBI:58340"/>
        <dbReference type="EC" id="2.3.1.30"/>
    </reaction>
</comment>
<evidence type="ECO:0000313" key="7">
    <source>
        <dbReference type="EMBL" id="WEK03708.1"/>
    </source>
</evidence>
<dbReference type="CDD" id="cd03354">
    <property type="entry name" value="LbH_SAT"/>
    <property type="match status" value="1"/>
</dbReference>
<dbReference type="GO" id="GO:0006535">
    <property type="term" value="P:cysteine biosynthetic process from serine"/>
    <property type="evidence" value="ECO:0007669"/>
    <property type="project" value="InterPro"/>
</dbReference>
<sequence>MMLDEVRSDYVRHGSSIIEPAFVSLCIFRYGKWAVNRRHRITRRVANLFYGLLKFFILNVTKIWIPPTTVIGKDFHIIHAEGSLSIHPDAVIGDRVGVMHNVTIGTNMGPGAPIIGDDVFIGVNSTVLGRIRIGDRVRIAANTAVTTNVPSDSVVIGSPAKIYPRLSLLKQQPKTEAK</sequence>
<keyword evidence="6" id="KW-1133">Transmembrane helix</keyword>
<dbReference type="EC" id="2.3.1.30" evidence="5"/>
<dbReference type="PIRSF" id="PIRSF000441">
    <property type="entry name" value="CysE"/>
    <property type="match status" value="1"/>
</dbReference>
<dbReference type="InterPro" id="IPR045304">
    <property type="entry name" value="LbH_SAT"/>
</dbReference>
<dbReference type="Proteomes" id="UP001217476">
    <property type="component" value="Chromosome"/>
</dbReference>
<evidence type="ECO:0000256" key="1">
    <source>
        <dbReference type="ARBA" id="ARBA00007274"/>
    </source>
</evidence>
<protein>
    <recommendedName>
        <fullName evidence="5">Serine acetyltransferase</fullName>
        <ecNumber evidence="5">2.3.1.30</ecNumber>
    </recommendedName>
</protein>
<dbReference type="SUPFAM" id="SSF51161">
    <property type="entry name" value="Trimeric LpxA-like enzymes"/>
    <property type="match status" value="1"/>
</dbReference>
<dbReference type="Gene3D" id="2.160.10.10">
    <property type="entry name" value="Hexapeptide repeat proteins"/>
    <property type="match status" value="1"/>
</dbReference>
<dbReference type="InterPro" id="IPR018357">
    <property type="entry name" value="Hexapep_transf_CS"/>
</dbReference>
<reference evidence="7" key="1">
    <citation type="submission" date="2023-03" db="EMBL/GenBank/DDBJ databases">
        <title>Andean soil-derived lignocellulolytic bacterial consortium as a source of novel taxa and putative plastic-active enzymes.</title>
        <authorList>
            <person name="Diaz-Garcia L."/>
            <person name="Chuvochina M."/>
            <person name="Feuerriegel G."/>
            <person name="Bunk B."/>
            <person name="Sproer C."/>
            <person name="Streit W.R."/>
            <person name="Rodriguez L.M."/>
            <person name="Overmann J."/>
            <person name="Jimenez D.J."/>
        </authorList>
    </citation>
    <scope>NUCLEOTIDE SEQUENCE</scope>
    <source>
        <strain evidence="7">MAG 4196</strain>
    </source>
</reference>
<dbReference type="EMBL" id="CP119312">
    <property type="protein sequence ID" value="WEK03708.1"/>
    <property type="molecule type" value="Genomic_DNA"/>
</dbReference>
<dbReference type="InterPro" id="IPR005881">
    <property type="entry name" value="Ser_O-AcTrfase"/>
</dbReference>
<name>A0AAJ5VUH9_9HYPH</name>
<keyword evidence="3" id="KW-0677">Repeat</keyword>
<dbReference type="GO" id="GO:0009001">
    <property type="term" value="F:serine O-acetyltransferase activity"/>
    <property type="evidence" value="ECO:0007669"/>
    <property type="project" value="UniProtKB-EC"/>
</dbReference>
<accession>A0AAJ5VUH9</accession>
<gene>
    <name evidence="7" type="ORF">P0Y65_16145</name>
</gene>
<dbReference type="InterPro" id="IPR011004">
    <property type="entry name" value="Trimer_LpxA-like_sf"/>
</dbReference>
<evidence type="ECO:0000256" key="5">
    <source>
        <dbReference type="PIRNR" id="PIRNR000441"/>
    </source>
</evidence>
<keyword evidence="6" id="KW-0472">Membrane</keyword>
<keyword evidence="4 5" id="KW-0012">Acyltransferase</keyword>
<evidence type="ECO:0000256" key="2">
    <source>
        <dbReference type="ARBA" id="ARBA00022679"/>
    </source>
</evidence>
<evidence type="ECO:0000256" key="4">
    <source>
        <dbReference type="ARBA" id="ARBA00023315"/>
    </source>
</evidence>
<dbReference type="PANTHER" id="PTHR42811">
    <property type="entry name" value="SERINE ACETYLTRANSFERASE"/>
    <property type="match status" value="1"/>
</dbReference>
<evidence type="ECO:0000313" key="8">
    <source>
        <dbReference type="Proteomes" id="UP001217476"/>
    </source>
</evidence>
<dbReference type="PROSITE" id="PS00101">
    <property type="entry name" value="HEXAPEP_TRANSFERASES"/>
    <property type="match status" value="1"/>
</dbReference>
<evidence type="ECO:0000256" key="6">
    <source>
        <dbReference type="SAM" id="Phobius"/>
    </source>
</evidence>
<dbReference type="GO" id="GO:0005737">
    <property type="term" value="C:cytoplasm"/>
    <property type="evidence" value="ECO:0007669"/>
    <property type="project" value="InterPro"/>
</dbReference>
<keyword evidence="6" id="KW-0812">Transmembrane</keyword>
<dbReference type="AlphaFoldDB" id="A0AAJ5VUH9"/>
<feature type="transmembrane region" description="Helical" evidence="6">
    <location>
        <begin position="45"/>
        <end position="65"/>
    </location>
</feature>
<proteinExistence type="inferred from homology"/>
<keyword evidence="2 5" id="KW-0808">Transferase</keyword>
<organism evidence="7 8">
    <name type="scientific">Candidatus Devosia phytovorans</name>
    <dbReference type="NCBI Taxonomy" id="3121372"/>
    <lineage>
        <taxon>Bacteria</taxon>
        <taxon>Pseudomonadati</taxon>
        <taxon>Pseudomonadota</taxon>
        <taxon>Alphaproteobacteria</taxon>
        <taxon>Hyphomicrobiales</taxon>
        <taxon>Devosiaceae</taxon>
        <taxon>Devosia</taxon>
    </lineage>
</organism>
<dbReference type="Pfam" id="PF00132">
    <property type="entry name" value="Hexapep"/>
    <property type="match status" value="1"/>
</dbReference>
<evidence type="ECO:0000256" key="3">
    <source>
        <dbReference type="ARBA" id="ARBA00022737"/>
    </source>
</evidence>
<dbReference type="InterPro" id="IPR001451">
    <property type="entry name" value="Hexapep"/>
</dbReference>